<feature type="domain" description="CARD" evidence="3">
    <location>
        <begin position="1"/>
        <end position="91"/>
    </location>
</feature>
<dbReference type="Gene3D" id="1.10.533.10">
    <property type="entry name" value="Death Domain, Fas"/>
    <property type="match status" value="1"/>
</dbReference>
<dbReference type="Proteomes" id="UP001519460">
    <property type="component" value="Unassembled WGS sequence"/>
</dbReference>
<dbReference type="AlphaFoldDB" id="A0ABD0KJP1"/>
<feature type="coiled-coil region" evidence="1">
    <location>
        <begin position="284"/>
        <end position="311"/>
    </location>
</feature>
<proteinExistence type="predicted"/>
<dbReference type="Pfam" id="PF00619">
    <property type="entry name" value="CARD"/>
    <property type="match status" value="1"/>
</dbReference>
<feature type="region of interest" description="Disordered" evidence="2">
    <location>
        <begin position="147"/>
        <end position="169"/>
    </location>
</feature>
<sequence>MEESEKRVLSQFRGRLANEIVVTASFLSAFCERSVLDEEMTKIVKSEDNYVAKAHKLMELLPKRGPKAFSTLLEILEITNPWLAEKMKSALHEERNREAKLKISSSVSESASIEGYGAASRQTIDNDLRATARRFVKSSLQHLTDSEQRSTEQWLGEELQRERRKQQFRTPHTIRRHPQEFLSSKEVQTEMKGMELQELCEDLMVQLHGVQYVEMNTDLSFNMLQTQISELLSRVHKMDFLFIQCLEKFDDVDKYALALPDLIERSMMRQKELVRALMDDRRKIQRLTEDRDSLDRHIRRLEEDFERLLKTPSQKAIHPQQMYLKKRKELQERYTLTKPADSKSRKPSTASHARVHGGKSSAIASHRNSSTSSEVPPHGVNHHGEASTEHHGEHQTHNHHAESSELNPGEDKTSESHTDESVDADSKPAPSSPKQRVRFTTPASRPVTGSPGQTRKRPGTSQVNRSGQRGTSGRLSITSGRK</sequence>
<reference evidence="4 5" key="1">
    <citation type="journal article" date="2023" name="Sci. Data">
        <title>Genome assembly of the Korean intertidal mud-creeper Batillaria attramentaria.</title>
        <authorList>
            <person name="Patra A.K."/>
            <person name="Ho P.T."/>
            <person name="Jun S."/>
            <person name="Lee S.J."/>
            <person name="Kim Y."/>
            <person name="Won Y.J."/>
        </authorList>
    </citation>
    <scope>NUCLEOTIDE SEQUENCE [LARGE SCALE GENOMIC DNA]</scope>
    <source>
        <strain evidence="4">Wonlab-2016</strain>
    </source>
</reference>
<accession>A0ABD0KJP1</accession>
<feature type="compositionally biased region" description="Basic and acidic residues" evidence="2">
    <location>
        <begin position="382"/>
        <end position="426"/>
    </location>
</feature>
<evidence type="ECO:0000256" key="2">
    <source>
        <dbReference type="SAM" id="MobiDB-lite"/>
    </source>
</evidence>
<evidence type="ECO:0000256" key="1">
    <source>
        <dbReference type="SAM" id="Coils"/>
    </source>
</evidence>
<name>A0ABD0KJP1_9CAEN</name>
<dbReference type="EMBL" id="JACVVK020000166">
    <property type="protein sequence ID" value="KAK7487321.1"/>
    <property type="molecule type" value="Genomic_DNA"/>
</dbReference>
<gene>
    <name evidence="4" type="ORF">BaRGS_00021410</name>
</gene>
<evidence type="ECO:0000313" key="5">
    <source>
        <dbReference type="Proteomes" id="UP001519460"/>
    </source>
</evidence>
<protein>
    <recommendedName>
        <fullName evidence="3">CARD domain-containing protein</fullName>
    </recommendedName>
</protein>
<dbReference type="InterPro" id="IPR001315">
    <property type="entry name" value="CARD"/>
</dbReference>
<evidence type="ECO:0000259" key="3">
    <source>
        <dbReference type="PROSITE" id="PS50209"/>
    </source>
</evidence>
<keyword evidence="5" id="KW-1185">Reference proteome</keyword>
<feature type="compositionally biased region" description="Polar residues" evidence="2">
    <location>
        <begin position="459"/>
        <end position="482"/>
    </location>
</feature>
<dbReference type="CDD" id="cd01671">
    <property type="entry name" value="CARD"/>
    <property type="match status" value="1"/>
</dbReference>
<feature type="compositionally biased region" description="Polar residues" evidence="2">
    <location>
        <begin position="362"/>
        <end position="374"/>
    </location>
</feature>
<feature type="region of interest" description="Disordered" evidence="2">
    <location>
        <begin position="335"/>
        <end position="482"/>
    </location>
</feature>
<dbReference type="InterPro" id="IPR011029">
    <property type="entry name" value="DEATH-like_dom_sf"/>
</dbReference>
<keyword evidence="1" id="KW-0175">Coiled coil</keyword>
<dbReference type="SUPFAM" id="SSF47986">
    <property type="entry name" value="DEATH domain"/>
    <property type="match status" value="1"/>
</dbReference>
<dbReference type="PROSITE" id="PS50209">
    <property type="entry name" value="CARD"/>
    <property type="match status" value="1"/>
</dbReference>
<organism evidence="4 5">
    <name type="scientific">Batillaria attramentaria</name>
    <dbReference type="NCBI Taxonomy" id="370345"/>
    <lineage>
        <taxon>Eukaryota</taxon>
        <taxon>Metazoa</taxon>
        <taxon>Spiralia</taxon>
        <taxon>Lophotrochozoa</taxon>
        <taxon>Mollusca</taxon>
        <taxon>Gastropoda</taxon>
        <taxon>Caenogastropoda</taxon>
        <taxon>Sorbeoconcha</taxon>
        <taxon>Cerithioidea</taxon>
        <taxon>Batillariidae</taxon>
        <taxon>Batillaria</taxon>
    </lineage>
</organism>
<comment type="caution">
    <text evidence="4">The sequence shown here is derived from an EMBL/GenBank/DDBJ whole genome shotgun (WGS) entry which is preliminary data.</text>
</comment>
<evidence type="ECO:0000313" key="4">
    <source>
        <dbReference type="EMBL" id="KAK7487321.1"/>
    </source>
</evidence>